<proteinExistence type="predicted"/>
<dbReference type="InterPro" id="IPR021660">
    <property type="entry name" value="DUF3253"/>
</dbReference>
<reference evidence="3" key="1">
    <citation type="journal article" date="2019" name="Int. J. Syst. Evol. Microbiol.">
        <title>The Global Catalogue of Microorganisms (GCM) 10K type strain sequencing project: providing services to taxonomists for standard genome sequencing and annotation.</title>
        <authorList>
            <consortium name="The Broad Institute Genomics Platform"/>
            <consortium name="The Broad Institute Genome Sequencing Center for Infectious Disease"/>
            <person name="Wu L."/>
            <person name="Ma J."/>
        </authorList>
    </citation>
    <scope>NUCLEOTIDE SEQUENCE [LARGE SCALE GENOMIC DNA]</scope>
    <source>
        <strain evidence="3">KCTC 42911</strain>
    </source>
</reference>
<dbReference type="SUPFAM" id="SSF46785">
    <property type="entry name" value="Winged helix' DNA-binding domain"/>
    <property type="match status" value="1"/>
</dbReference>
<gene>
    <name evidence="2" type="ORF">ACFORG_10980</name>
</gene>
<evidence type="ECO:0000313" key="3">
    <source>
        <dbReference type="Proteomes" id="UP001595629"/>
    </source>
</evidence>
<dbReference type="InterPro" id="IPR036390">
    <property type="entry name" value="WH_DNA-bd_sf"/>
</dbReference>
<dbReference type="Proteomes" id="UP001595629">
    <property type="component" value="Unassembled WGS sequence"/>
</dbReference>
<comment type="caution">
    <text evidence="2">The sequence shown here is derived from an EMBL/GenBank/DDBJ whole genome shotgun (WGS) entry which is preliminary data.</text>
</comment>
<accession>A0ABV7THA3</accession>
<protein>
    <submittedName>
        <fullName evidence="2">DUF3253 domain-containing protein</fullName>
    </submittedName>
</protein>
<dbReference type="RefSeq" id="WP_386735483.1">
    <property type="nucleotide sequence ID" value="NZ_JBHRXI010000010.1"/>
</dbReference>
<dbReference type="EMBL" id="JBHRXI010000010">
    <property type="protein sequence ID" value="MFC3614285.1"/>
    <property type="molecule type" value="Genomic_DNA"/>
</dbReference>
<keyword evidence="3" id="KW-1185">Reference proteome</keyword>
<name>A0ABV7THA3_9RHOB</name>
<evidence type="ECO:0000313" key="2">
    <source>
        <dbReference type="EMBL" id="MFC3614285.1"/>
    </source>
</evidence>
<sequence length="84" mass="9102">MTQPSDDIIAQAILDLAHRRGVGKTFCPSDIARNLVQDWRPLMTTVRSVAGRLVLEGRIEATQKGLPVDPESATGPIRLGLPRG</sequence>
<organism evidence="2 3">
    <name type="scientific">Lutimaribacter marinistellae</name>
    <dbReference type="NCBI Taxonomy" id="1820329"/>
    <lineage>
        <taxon>Bacteria</taxon>
        <taxon>Pseudomonadati</taxon>
        <taxon>Pseudomonadota</taxon>
        <taxon>Alphaproteobacteria</taxon>
        <taxon>Rhodobacterales</taxon>
        <taxon>Roseobacteraceae</taxon>
        <taxon>Lutimaribacter</taxon>
    </lineage>
</organism>
<dbReference type="InterPro" id="IPR036388">
    <property type="entry name" value="WH-like_DNA-bd_sf"/>
</dbReference>
<dbReference type="Pfam" id="PF11625">
    <property type="entry name" value="DUF3253"/>
    <property type="match status" value="1"/>
</dbReference>
<dbReference type="Gene3D" id="1.10.10.10">
    <property type="entry name" value="Winged helix-like DNA-binding domain superfamily/Winged helix DNA-binding domain"/>
    <property type="match status" value="1"/>
</dbReference>
<feature type="region of interest" description="Disordered" evidence="1">
    <location>
        <begin position="65"/>
        <end position="84"/>
    </location>
</feature>
<evidence type="ECO:0000256" key="1">
    <source>
        <dbReference type="SAM" id="MobiDB-lite"/>
    </source>
</evidence>